<evidence type="ECO:0000259" key="9">
    <source>
        <dbReference type="PROSITE" id="PS50238"/>
    </source>
</evidence>
<dbReference type="GO" id="GO:0007165">
    <property type="term" value="P:signal transduction"/>
    <property type="evidence" value="ECO:0007669"/>
    <property type="project" value="InterPro"/>
</dbReference>
<feature type="compositionally biased region" description="Basic and acidic residues" evidence="7">
    <location>
        <begin position="618"/>
        <end position="628"/>
    </location>
</feature>
<feature type="compositionally biased region" description="Polar residues" evidence="7">
    <location>
        <begin position="1094"/>
        <end position="1106"/>
    </location>
</feature>
<dbReference type="GO" id="GO:0005737">
    <property type="term" value="C:cytoplasm"/>
    <property type="evidence" value="ECO:0007669"/>
    <property type="project" value="TreeGrafter"/>
</dbReference>
<proteinExistence type="predicted"/>
<evidence type="ECO:0000256" key="1">
    <source>
        <dbReference type="ARBA" id="ARBA00004123"/>
    </source>
</evidence>
<dbReference type="InterPro" id="IPR000198">
    <property type="entry name" value="RhoGAP_dom"/>
</dbReference>
<dbReference type="InterPro" id="IPR001781">
    <property type="entry name" value="Znf_LIM"/>
</dbReference>
<dbReference type="SMART" id="SM00132">
    <property type="entry name" value="LIM"/>
    <property type="match status" value="3"/>
</dbReference>
<dbReference type="Pfam" id="PF00620">
    <property type="entry name" value="RhoGAP"/>
    <property type="match status" value="1"/>
</dbReference>
<feature type="domain" description="LIM zinc-binding" evidence="8">
    <location>
        <begin position="93"/>
        <end position="153"/>
    </location>
</feature>
<evidence type="ECO:0000256" key="6">
    <source>
        <dbReference type="PROSITE-ProRule" id="PRU00125"/>
    </source>
</evidence>
<dbReference type="GO" id="GO:0030036">
    <property type="term" value="P:actin cytoskeleton organization"/>
    <property type="evidence" value="ECO:0007669"/>
    <property type="project" value="TreeGrafter"/>
</dbReference>
<feature type="domain" description="LIM zinc-binding" evidence="8">
    <location>
        <begin position="32"/>
        <end position="92"/>
    </location>
</feature>
<sequence length="1157" mass="130537">MSQQDIPNTSTANTATNNTDNSSLAANAKHALVCSKCNLPLGDQLVRALDGAFHPECFTCWDCNTPVASRYLPHPTEVGQPLCERDYFKRLGLVCAQCNEALRGTYIIALDKKYHTNHFTCNDCSTVFGPDDSYYEHDSKVYCHFHYSTRFAVSCAGCDMSILKQYVEIERNDIIDHWHPECYMIQKFWSVKIAYPTLKENDPIIPREYKHQTPLELLKTQKEMEEKVISIWSVLSAFEESSAVCISEMLLHVSNGAYIESICLSERFLVHVEALFAGIDKIQSVYQEYNQTEFKYTREAKMLCKKIINFFSLLSRTGDMEMKKLGITQELLSLVTGLAHYLKILIRLALTSALRLEITVGKPVVVSRLLAKLMEIPGKERHSRDCQRLIKAKNTDFCYSCRNTIEDQCMRCGDYRWHMTCFKCRQCSRQLNHDDTVFDSASCTIHCIQCTAVTKREATPFEYITKLTQYSFLLRVALSRLCNLLQITDTQLSSVDYSTKFKPNGSNNNNILKDAVQLSPSAEKQLTIMTDDKFYPTEIIDAKNTVSSSTTHLDRKVSRSFKSANKRSTILGNADLAASLKTQPQSTSFNNTTRPNMPPARMDSLQRSRLIGSGQGADQHKDLPDLPPHRNNNSTRHKPTRSVGLDDLPQLAAAAVASKKHMMTNLPHNIHITTGASGRPRIYLSELSALQYMIIRYVAVVQIEQYVKSSFSSSELLNLIEFKKSSIWGKFFIPFKNKKNHGPKAKEEGTFGVPLDILTERTGVESNFGSGHSPLKLASFIDDAITAMRQMDMTIEGVFRKNGNIRRLKELADAVDRNANDVDLTQENVIQVAALLKKFLRDLPDPLLTHRLHPLFMCAERIENPVERRRALHLACCMLPRCNRATMEVLFVFFRWVASFSHVTGDVGSRMDIPNLARVIAPNILTANSKDPLKDDSFASIRVVEVLLEFHEEFCLVPDDLEVFLQDPNLSDVDISPKEFLKRVEQTVKHKNPSSCNLNVGNGIGGGGVGGISSKSSMHSNNPTSNVEGVKLFDGTVTDGRQHPPTSIYAQQQYLPYTNNHPNSDYVPQQLNMRYHQPGGPVPAPPRRMDSHESFGSMNSFYPNNQIDHHLPSPQHRFVPQHNNNQQQHHHHHQQSPLNTTPTSTSSPVANAIPTPF</sequence>
<comment type="subcellular location">
    <subcellularLocation>
        <location evidence="1">Nucleus</location>
    </subcellularLocation>
</comment>
<accession>A0A8H7QNX7</accession>
<dbReference type="SMART" id="SM00324">
    <property type="entry name" value="RhoGAP"/>
    <property type="match status" value="1"/>
</dbReference>
<dbReference type="OrthoDB" id="20689at2759"/>
<dbReference type="Gene3D" id="2.10.110.10">
    <property type="entry name" value="Cysteine Rich Protein"/>
    <property type="match status" value="3"/>
</dbReference>
<evidence type="ECO:0008006" key="12">
    <source>
        <dbReference type="Google" id="ProtNLM"/>
    </source>
</evidence>
<evidence type="ECO:0000313" key="10">
    <source>
        <dbReference type="EMBL" id="KAG2195754.1"/>
    </source>
</evidence>
<feature type="compositionally biased region" description="Low complexity" evidence="7">
    <location>
        <begin position="1135"/>
        <end position="1148"/>
    </location>
</feature>
<dbReference type="EMBL" id="JAEPRC010000509">
    <property type="protein sequence ID" value="KAG2195754.1"/>
    <property type="molecule type" value="Genomic_DNA"/>
</dbReference>
<evidence type="ECO:0000313" key="11">
    <source>
        <dbReference type="Proteomes" id="UP000650833"/>
    </source>
</evidence>
<dbReference type="Pfam" id="PF00412">
    <property type="entry name" value="LIM"/>
    <property type="match status" value="2"/>
</dbReference>
<keyword evidence="6" id="KW-0440">LIM domain</keyword>
<evidence type="ECO:0000256" key="2">
    <source>
        <dbReference type="ARBA" id="ARBA00022723"/>
    </source>
</evidence>
<feature type="compositionally biased region" description="Polar residues" evidence="7">
    <location>
        <begin position="580"/>
        <end position="595"/>
    </location>
</feature>
<dbReference type="PROSITE" id="PS00478">
    <property type="entry name" value="LIM_DOMAIN_1"/>
    <property type="match status" value="3"/>
</dbReference>
<name>A0A8H7QNX7_9FUNG</name>
<evidence type="ECO:0000256" key="5">
    <source>
        <dbReference type="ARBA" id="ARBA00023242"/>
    </source>
</evidence>
<feature type="region of interest" description="Disordered" evidence="7">
    <location>
        <begin position="579"/>
        <end position="643"/>
    </location>
</feature>
<keyword evidence="3" id="KW-0677">Repeat</keyword>
<keyword evidence="2 6" id="KW-0479">Metal-binding</keyword>
<feature type="domain" description="LIM zinc-binding" evidence="8">
    <location>
        <begin position="396"/>
        <end position="457"/>
    </location>
</feature>
<feature type="domain" description="Rho-GAP" evidence="9">
    <location>
        <begin position="753"/>
        <end position="955"/>
    </location>
</feature>
<keyword evidence="5" id="KW-0539">Nucleus</keyword>
<evidence type="ECO:0000256" key="3">
    <source>
        <dbReference type="ARBA" id="ARBA00022737"/>
    </source>
</evidence>
<dbReference type="AlphaFoldDB" id="A0A8H7QNX7"/>
<feature type="region of interest" description="Disordered" evidence="7">
    <location>
        <begin position="1057"/>
        <end position="1157"/>
    </location>
</feature>
<reference evidence="10" key="1">
    <citation type="submission" date="2020-12" db="EMBL/GenBank/DDBJ databases">
        <title>Metabolic potential, ecology and presence of endohyphal bacteria is reflected in genomic diversity of Mucoromycotina.</title>
        <authorList>
            <person name="Muszewska A."/>
            <person name="Okrasinska A."/>
            <person name="Steczkiewicz K."/>
            <person name="Drgas O."/>
            <person name="Orlowska M."/>
            <person name="Perlinska-Lenart U."/>
            <person name="Aleksandrzak-Piekarczyk T."/>
            <person name="Szatraj K."/>
            <person name="Zielenkiewicz U."/>
            <person name="Pilsyk S."/>
            <person name="Malc E."/>
            <person name="Mieczkowski P."/>
            <person name="Kruszewska J.S."/>
            <person name="Biernat P."/>
            <person name="Pawlowska J."/>
        </authorList>
    </citation>
    <scope>NUCLEOTIDE SEQUENCE</scope>
    <source>
        <strain evidence="10">CBS 226.32</strain>
    </source>
</reference>
<evidence type="ECO:0000259" key="8">
    <source>
        <dbReference type="PROSITE" id="PS50023"/>
    </source>
</evidence>
<dbReference type="GO" id="GO:0046872">
    <property type="term" value="F:metal ion binding"/>
    <property type="evidence" value="ECO:0007669"/>
    <property type="project" value="UniProtKB-KW"/>
</dbReference>
<evidence type="ECO:0000256" key="7">
    <source>
        <dbReference type="SAM" id="MobiDB-lite"/>
    </source>
</evidence>
<dbReference type="PANTHER" id="PTHR24215:SF10">
    <property type="entry name" value="RHO-GTPASE-ACTIVATING PROTEIN LRG1"/>
    <property type="match status" value="1"/>
</dbReference>
<protein>
    <recommendedName>
        <fullName evidence="12">RhoGAP-domain-containing protein</fullName>
    </recommendedName>
</protein>
<dbReference type="Gene3D" id="1.10.555.10">
    <property type="entry name" value="Rho GTPase activation protein"/>
    <property type="match status" value="1"/>
</dbReference>
<dbReference type="PROSITE" id="PS50238">
    <property type="entry name" value="RHOGAP"/>
    <property type="match status" value="1"/>
</dbReference>
<dbReference type="PROSITE" id="PS50023">
    <property type="entry name" value="LIM_DOMAIN_2"/>
    <property type="match status" value="3"/>
</dbReference>
<evidence type="ECO:0000256" key="4">
    <source>
        <dbReference type="ARBA" id="ARBA00022833"/>
    </source>
</evidence>
<keyword evidence="11" id="KW-1185">Reference proteome</keyword>
<gene>
    <name evidence="10" type="ORF">INT46_005011</name>
</gene>
<keyword evidence="4 6" id="KW-0862">Zinc</keyword>
<dbReference type="InterPro" id="IPR008936">
    <property type="entry name" value="Rho_GTPase_activation_prot"/>
</dbReference>
<comment type="caution">
    <text evidence="10">The sequence shown here is derived from an EMBL/GenBank/DDBJ whole genome shotgun (WGS) entry which is preliminary data.</text>
</comment>
<organism evidence="10 11">
    <name type="scientific">Mucor plumbeus</name>
    <dbReference type="NCBI Taxonomy" id="97098"/>
    <lineage>
        <taxon>Eukaryota</taxon>
        <taxon>Fungi</taxon>
        <taxon>Fungi incertae sedis</taxon>
        <taxon>Mucoromycota</taxon>
        <taxon>Mucoromycotina</taxon>
        <taxon>Mucoromycetes</taxon>
        <taxon>Mucorales</taxon>
        <taxon>Mucorineae</taxon>
        <taxon>Mucoraceae</taxon>
        <taxon>Mucor</taxon>
    </lineage>
</organism>
<dbReference type="CDD" id="cd09392">
    <property type="entry name" value="LIM2_Lrg1p_like"/>
    <property type="match status" value="1"/>
</dbReference>
<feature type="compositionally biased region" description="Polar residues" evidence="7">
    <location>
        <begin position="1057"/>
        <end position="1072"/>
    </location>
</feature>
<dbReference type="Proteomes" id="UP000650833">
    <property type="component" value="Unassembled WGS sequence"/>
</dbReference>
<dbReference type="GO" id="GO:0005634">
    <property type="term" value="C:nucleus"/>
    <property type="evidence" value="ECO:0007669"/>
    <property type="project" value="UniProtKB-SubCell"/>
</dbReference>
<dbReference type="SUPFAM" id="SSF57716">
    <property type="entry name" value="Glucocorticoid receptor-like (DNA-binding domain)"/>
    <property type="match status" value="3"/>
</dbReference>
<dbReference type="PANTHER" id="PTHR24215">
    <property type="entry name" value="RHO-GTPASE-ACTIVATING PROTEIN LRG1"/>
    <property type="match status" value="1"/>
</dbReference>
<dbReference type="SUPFAM" id="SSF48350">
    <property type="entry name" value="GTPase activation domain, GAP"/>
    <property type="match status" value="1"/>
</dbReference>